<dbReference type="STRING" id="1122125.GCA_000423185_00499"/>
<comment type="caution">
    <text evidence="1">The sequence shown here is derived from an EMBL/GenBank/DDBJ whole genome shotgun (WGS) entry which is preliminary data.</text>
</comment>
<dbReference type="RefSeq" id="WP_179221664.1">
    <property type="nucleotide sequence ID" value="NZ_NHON01000010.1"/>
</dbReference>
<evidence type="ECO:0000313" key="2">
    <source>
        <dbReference type="Proteomes" id="UP000196655"/>
    </source>
</evidence>
<sequence length="74" mass="6866">MKRILLPVALCGALLAGGCSNLTREEQTTLTGGAIGAAGGAAISALAGGNAGIGALIGGAAGAVAGNLKGKGYW</sequence>
<proteinExistence type="predicted"/>
<accession>A0A211ZRR4</accession>
<keyword evidence="2" id="KW-1185">Reference proteome</keyword>
<name>A0A211ZRR4_9PROT</name>
<dbReference type="EMBL" id="NHON01000010">
    <property type="protein sequence ID" value="OWJ67866.1"/>
    <property type="molecule type" value="Genomic_DNA"/>
</dbReference>
<evidence type="ECO:0008006" key="3">
    <source>
        <dbReference type="Google" id="ProtNLM"/>
    </source>
</evidence>
<dbReference type="PROSITE" id="PS51257">
    <property type="entry name" value="PROKAR_LIPOPROTEIN"/>
    <property type="match status" value="1"/>
</dbReference>
<gene>
    <name evidence="1" type="ORF">BWR60_07320</name>
</gene>
<organism evidence="1 2">
    <name type="scientific">Inquilinus limosus</name>
    <dbReference type="NCBI Taxonomy" id="171674"/>
    <lineage>
        <taxon>Bacteria</taxon>
        <taxon>Pseudomonadati</taxon>
        <taxon>Pseudomonadota</taxon>
        <taxon>Alphaproteobacteria</taxon>
        <taxon>Rhodospirillales</taxon>
        <taxon>Rhodospirillaceae</taxon>
        <taxon>Inquilinus</taxon>
    </lineage>
</organism>
<dbReference type="AlphaFoldDB" id="A0A211ZRR4"/>
<dbReference type="Proteomes" id="UP000196655">
    <property type="component" value="Unassembled WGS sequence"/>
</dbReference>
<reference evidence="2" key="1">
    <citation type="submission" date="2017-05" db="EMBL/GenBank/DDBJ databases">
        <authorList>
            <person name="Macchi M."/>
            <person name="Festa S."/>
            <person name="Coppotelli B.M."/>
            <person name="Morelli I.S."/>
        </authorList>
    </citation>
    <scope>NUCLEOTIDE SEQUENCE [LARGE SCALE GENOMIC DNA]</scope>
    <source>
        <strain evidence="2">I</strain>
    </source>
</reference>
<protein>
    <recommendedName>
        <fullName evidence="3">YMGG-like Gly-zipper domain-containing protein</fullName>
    </recommendedName>
</protein>
<evidence type="ECO:0000313" key="1">
    <source>
        <dbReference type="EMBL" id="OWJ67866.1"/>
    </source>
</evidence>